<gene>
    <name evidence="3" type="ORF">LCGC14_1974050</name>
</gene>
<feature type="region of interest" description="Disordered" evidence="1">
    <location>
        <begin position="41"/>
        <end position="75"/>
    </location>
</feature>
<keyword evidence="2" id="KW-1133">Transmembrane helix</keyword>
<dbReference type="EMBL" id="LAZR01021963">
    <property type="protein sequence ID" value="KKL83508.1"/>
    <property type="molecule type" value="Genomic_DNA"/>
</dbReference>
<evidence type="ECO:0000256" key="2">
    <source>
        <dbReference type="SAM" id="Phobius"/>
    </source>
</evidence>
<proteinExistence type="predicted"/>
<sequence length="75" mass="8203">MTGATGGWIFNVVGSVASIVLMILVPCWAGFVLSDWRDRRHGRDNQLSGDFRGEGYTEEIGGGDESHYLEAKKGE</sequence>
<name>A0A0F9FBA1_9ZZZZ</name>
<accession>A0A0F9FBA1</accession>
<evidence type="ECO:0000313" key="3">
    <source>
        <dbReference type="EMBL" id="KKL83508.1"/>
    </source>
</evidence>
<protein>
    <submittedName>
        <fullName evidence="3">Uncharacterized protein</fullName>
    </submittedName>
</protein>
<keyword evidence="2" id="KW-0812">Transmembrane</keyword>
<reference evidence="3" key="1">
    <citation type="journal article" date="2015" name="Nature">
        <title>Complex archaea that bridge the gap between prokaryotes and eukaryotes.</title>
        <authorList>
            <person name="Spang A."/>
            <person name="Saw J.H."/>
            <person name="Jorgensen S.L."/>
            <person name="Zaremba-Niedzwiedzka K."/>
            <person name="Martijn J."/>
            <person name="Lind A.E."/>
            <person name="van Eijk R."/>
            <person name="Schleper C."/>
            <person name="Guy L."/>
            <person name="Ettema T.J."/>
        </authorList>
    </citation>
    <scope>NUCLEOTIDE SEQUENCE</scope>
</reference>
<feature type="compositionally biased region" description="Basic and acidic residues" evidence="1">
    <location>
        <begin position="64"/>
        <end position="75"/>
    </location>
</feature>
<evidence type="ECO:0000256" key="1">
    <source>
        <dbReference type="SAM" id="MobiDB-lite"/>
    </source>
</evidence>
<feature type="transmembrane region" description="Helical" evidence="2">
    <location>
        <begin position="12"/>
        <end position="33"/>
    </location>
</feature>
<dbReference type="AlphaFoldDB" id="A0A0F9FBA1"/>
<comment type="caution">
    <text evidence="3">The sequence shown here is derived from an EMBL/GenBank/DDBJ whole genome shotgun (WGS) entry which is preliminary data.</text>
</comment>
<organism evidence="3">
    <name type="scientific">marine sediment metagenome</name>
    <dbReference type="NCBI Taxonomy" id="412755"/>
    <lineage>
        <taxon>unclassified sequences</taxon>
        <taxon>metagenomes</taxon>
        <taxon>ecological metagenomes</taxon>
    </lineage>
</organism>
<keyword evidence="2" id="KW-0472">Membrane</keyword>